<dbReference type="InterPro" id="IPR032474">
    <property type="entry name" value="Argonaute_N"/>
</dbReference>
<dbReference type="PANTHER" id="PTHR22891">
    <property type="entry name" value="EUKARYOTIC TRANSLATION INITIATION FACTOR 2C"/>
    <property type="match status" value="1"/>
</dbReference>
<dbReference type="InterPro" id="IPR012337">
    <property type="entry name" value="RNaseH-like_sf"/>
</dbReference>
<dbReference type="AlphaFoldDB" id="A0A286U6A0"/>
<dbReference type="Gene3D" id="3.40.50.2300">
    <property type="match status" value="1"/>
</dbReference>
<name>A0A286U6A0_9AGAM</name>
<feature type="domain" description="PAZ" evidence="3">
    <location>
        <begin position="310"/>
        <end position="408"/>
    </location>
</feature>
<accession>A0A286U6A0</accession>
<dbReference type="OrthoDB" id="10252740at2759"/>
<organism evidence="5 6">
    <name type="scientific">Pyrrhoderma noxium</name>
    <dbReference type="NCBI Taxonomy" id="2282107"/>
    <lineage>
        <taxon>Eukaryota</taxon>
        <taxon>Fungi</taxon>
        <taxon>Dikarya</taxon>
        <taxon>Basidiomycota</taxon>
        <taxon>Agaricomycotina</taxon>
        <taxon>Agaricomycetes</taxon>
        <taxon>Hymenochaetales</taxon>
        <taxon>Hymenochaetaceae</taxon>
        <taxon>Pyrrhoderma</taxon>
    </lineage>
</organism>
<feature type="region of interest" description="Disordered" evidence="2">
    <location>
        <begin position="1"/>
        <end position="74"/>
    </location>
</feature>
<feature type="compositionally biased region" description="Low complexity" evidence="2">
    <location>
        <begin position="26"/>
        <end position="50"/>
    </location>
</feature>
<proteinExistence type="inferred from homology"/>
<dbReference type="Pfam" id="PF16488">
    <property type="entry name" value="ArgoL2"/>
    <property type="match status" value="1"/>
</dbReference>
<dbReference type="Pfam" id="PF16486">
    <property type="entry name" value="ArgoN"/>
    <property type="match status" value="1"/>
</dbReference>
<dbReference type="InterPro" id="IPR045246">
    <property type="entry name" value="Piwi_ago-like"/>
</dbReference>
<dbReference type="SMART" id="SM00949">
    <property type="entry name" value="PAZ"/>
    <property type="match status" value="1"/>
</dbReference>
<dbReference type="InterPro" id="IPR003100">
    <property type="entry name" value="PAZ_dom"/>
</dbReference>
<dbReference type="InParanoid" id="A0A286U6A0"/>
<evidence type="ECO:0000256" key="1">
    <source>
        <dbReference type="RuleBase" id="RU361178"/>
    </source>
</evidence>
<dbReference type="InterPro" id="IPR014811">
    <property type="entry name" value="ArgoL1"/>
</dbReference>
<evidence type="ECO:0000259" key="3">
    <source>
        <dbReference type="PROSITE" id="PS50821"/>
    </source>
</evidence>
<dbReference type="InterPro" id="IPR036085">
    <property type="entry name" value="PAZ_dom_sf"/>
</dbReference>
<evidence type="ECO:0000313" key="5">
    <source>
        <dbReference type="EMBL" id="PAV15093.1"/>
    </source>
</evidence>
<dbReference type="EMBL" id="NBII01000011">
    <property type="protein sequence ID" value="PAV15093.1"/>
    <property type="molecule type" value="Genomic_DNA"/>
</dbReference>
<dbReference type="InterPro" id="IPR003165">
    <property type="entry name" value="Piwi"/>
</dbReference>
<dbReference type="InterPro" id="IPR032472">
    <property type="entry name" value="ArgoL2"/>
</dbReference>
<reference evidence="5 6" key="1">
    <citation type="journal article" date="2017" name="Mol. Ecol.">
        <title>Comparative and population genomic landscape of Phellinus noxius: A hypervariable fungus causing root rot in trees.</title>
        <authorList>
            <person name="Chung C.L."/>
            <person name="Lee T.J."/>
            <person name="Akiba M."/>
            <person name="Lee H.H."/>
            <person name="Kuo T.H."/>
            <person name="Liu D."/>
            <person name="Ke H.M."/>
            <person name="Yokoi T."/>
            <person name="Roa M.B."/>
            <person name="Lu M.J."/>
            <person name="Chang Y.Y."/>
            <person name="Ann P.J."/>
            <person name="Tsai J.N."/>
            <person name="Chen C.Y."/>
            <person name="Tzean S.S."/>
            <person name="Ota Y."/>
            <person name="Hattori T."/>
            <person name="Sahashi N."/>
            <person name="Liou R.F."/>
            <person name="Kikuchi T."/>
            <person name="Tsai I.J."/>
        </authorList>
    </citation>
    <scope>NUCLEOTIDE SEQUENCE [LARGE SCALE GENOMIC DNA]</scope>
    <source>
        <strain evidence="5 6">FFPRI411160</strain>
    </source>
</reference>
<dbReference type="CDD" id="cd02846">
    <property type="entry name" value="PAZ_argonaute_like"/>
    <property type="match status" value="1"/>
</dbReference>
<dbReference type="Proteomes" id="UP000217199">
    <property type="component" value="Unassembled WGS sequence"/>
</dbReference>
<dbReference type="SUPFAM" id="SSF101690">
    <property type="entry name" value="PAZ domain"/>
    <property type="match status" value="1"/>
</dbReference>
<evidence type="ECO:0000256" key="2">
    <source>
        <dbReference type="SAM" id="MobiDB-lite"/>
    </source>
</evidence>
<dbReference type="Pfam" id="PF08699">
    <property type="entry name" value="ArgoL1"/>
    <property type="match status" value="1"/>
</dbReference>
<evidence type="ECO:0000313" key="6">
    <source>
        <dbReference type="Proteomes" id="UP000217199"/>
    </source>
</evidence>
<dbReference type="CDD" id="cd04657">
    <property type="entry name" value="Piwi_ago-like"/>
    <property type="match status" value="1"/>
</dbReference>
<dbReference type="SMART" id="SM00950">
    <property type="entry name" value="Piwi"/>
    <property type="match status" value="1"/>
</dbReference>
<dbReference type="GO" id="GO:0003723">
    <property type="term" value="F:RNA binding"/>
    <property type="evidence" value="ECO:0007669"/>
    <property type="project" value="InterPro"/>
</dbReference>
<keyword evidence="6" id="KW-1185">Reference proteome</keyword>
<dbReference type="PROSITE" id="PS50821">
    <property type="entry name" value="PAZ"/>
    <property type="match status" value="1"/>
</dbReference>
<dbReference type="PROSITE" id="PS50822">
    <property type="entry name" value="PIWI"/>
    <property type="match status" value="1"/>
</dbReference>
<dbReference type="Pfam" id="PF02170">
    <property type="entry name" value="PAZ"/>
    <property type="match status" value="1"/>
</dbReference>
<evidence type="ECO:0000259" key="4">
    <source>
        <dbReference type="PROSITE" id="PS50822"/>
    </source>
</evidence>
<comment type="caution">
    <text evidence="5">The sequence shown here is derived from an EMBL/GenBank/DDBJ whole genome shotgun (WGS) entry which is preliminary data.</text>
</comment>
<dbReference type="STRING" id="2282107.A0A286U6A0"/>
<protein>
    <submittedName>
        <fullName evidence="5">Argonaute</fullName>
    </submittedName>
</protein>
<gene>
    <name evidence="5" type="ORF">PNOK_0964600</name>
</gene>
<dbReference type="Gene3D" id="3.30.420.10">
    <property type="entry name" value="Ribonuclease H-like superfamily/Ribonuclease H"/>
    <property type="match status" value="1"/>
</dbReference>
<comment type="similarity">
    <text evidence="1">Belongs to the argonaute family.</text>
</comment>
<dbReference type="SUPFAM" id="SSF53098">
    <property type="entry name" value="Ribonuclease H-like"/>
    <property type="match status" value="1"/>
</dbReference>
<dbReference type="Gene3D" id="2.170.260.10">
    <property type="entry name" value="paz domain"/>
    <property type="match status" value="1"/>
</dbReference>
<feature type="domain" description="Piwi" evidence="4">
    <location>
        <begin position="590"/>
        <end position="886"/>
    </location>
</feature>
<sequence>MSNFDGRGRGRGRGGPRGDRGHSRGRGSSLASRGSSPGSGSSRGSSPTMGRGRGRGASISVFNPGPAQIDSRLGNKDMDTLISALKKLSTSDRIVRPGFGQKGTNVTLRANFFEMSYPKNIILYDHPLVIDPEVKPIEKRLRTRLFELFEQNSALRPYLHGIAHDKMQRLIAVRPLPDDLSVTVDYFESGQKGPRQDGKKYTIKIQKPRELKSSELDRHLQGQDAVYDPLPIISAFNLIMTTHATRNGVSFGKNRYFFPPSSFNPSEEPFYLSQGLEAWKGFFTSVRPTYKSLMMNVNVCMGAFIIPNKQLSEIILQCGESSASFLRRARVTLNHTGYRKRATIKEFGCKTARETVFQCDKYGKISIEQYFKKQYNINLKHAHDLPVINIGSKTKDVLIPAELCEIEPGQPYGGALSDKETAEMIKFACNPPNYNAETIVGQGLQMLGLANRAQPIAGFGVDISQNMAVVAARVLNAPRVSYSVGQAKITNGSWNLMNIKFSKSVQNIRPAILVLGDNGPRDFRNGNEVQETYEGFRSLCNQCGMSLGTPVGGPLLVRLPRPNLRSDPYRLAAIGEIEKTIKSLPGRPDLILVFLSSTDRSIYYGLKKLCDVKLGVATVCMQMSKVRNDRGQLQYFANVAMKVNAKLGGVNHVIPADSHRWLKDAMLVGMDVTHPGNGPSIAAVVASYDGSFNQYPASLRLQERRKEMITDVKDMMKERLTEYQNRNKKLPERIIIFRDGVSEGQFDIVLKDEAREIKAAFRAFKSYNPKLTIVICGKRHHTRFFPTSEADADRTSNTKAGTVVDKGVTSVYDFDFYLQAHAGLQGTVRATHYSVIYDENKLSADEIQQGVNDISYLWARATKSVSYAPPAYWADRACERGRAWLHGAYPPPGKMTEEQIDSHLRNVWGNGINENLKSTMFYL</sequence>
<dbReference type="InterPro" id="IPR036397">
    <property type="entry name" value="RNaseH_sf"/>
</dbReference>
<dbReference type="Pfam" id="PF02171">
    <property type="entry name" value="Piwi"/>
    <property type="match status" value="1"/>
</dbReference>
<dbReference type="SMART" id="SM01163">
    <property type="entry name" value="DUF1785"/>
    <property type="match status" value="1"/>
</dbReference>